<accession>K9U8N3</accession>
<dbReference type="RefSeq" id="WP_015163132.1">
    <property type="nucleotide sequence ID" value="NC_019699.1"/>
</dbReference>
<feature type="region of interest" description="Disordered" evidence="1">
    <location>
        <begin position="233"/>
        <end position="283"/>
    </location>
</feature>
<protein>
    <recommendedName>
        <fullName evidence="4">Conjugation TrbI family protein</fullName>
    </recommendedName>
</protein>
<feature type="region of interest" description="Disordered" evidence="1">
    <location>
        <begin position="123"/>
        <end position="146"/>
    </location>
</feature>
<keyword evidence="3" id="KW-1185">Reference proteome</keyword>
<evidence type="ECO:0000313" key="3">
    <source>
        <dbReference type="Proteomes" id="UP000010384"/>
    </source>
</evidence>
<dbReference type="InParanoid" id="K9U8N3"/>
<feature type="compositionally biased region" description="Low complexity" evidence="1">
    <location>
        <begin position="250"/>
        <end position="263"/>
    </location>
</feature>
<evidence type="ECO:0008006" key="4">
    <source>
        <dbReference type="Google" id="ProtNLM"/>
    </source>
</evidence>
<keyword evidence="2" id="KW-0614">Plasmid</keyword>
<feature type="region of interest" description="Disordered" evidence="1">
    <location>
        <begin position="1"/>
        <end position="25"/>
    </location>
</feature>
<dbReference type="EMBL" id="CP003598">
    <property type="protein sequence ID" value="AFY91195.1"/>
    <property type="molecule type" value="Genomic_DNA"/>
</dbReference>
<reference evidence="2 3" key="1">
    <citation type="submission" date="2012-06" db="EMBL/GenBank/DDBJ databases">
        <title>Finished plasmid 1 of genome of Chroococcidiopsis thermalis PCC 7203.</title>
        <authorList>
            <consortium name="US DOE Joint Genome Institute"/>
            <person name="Gugger M."/>
            <person name="Coursin T."/>
            <person name="Rippka R."/>
            <person name="Tandeau De Marsac N."/>
            <person name="Huntemann M."/>
            <person name="Wei C.-L."/>
            <person name="Han J."/>
            <person name="Detter J.C."/>
            <person name="Han C."/>
            <person name="Tapia R."/>
            <person name="Davenport K."/>
            <person name="Daligault H."/>
            <person name="Erkkila T."/>
            <person name="Gu W."/>
            <person name="Munk A.C.C."/>
            <person name="Teshima H."/>
            <person name="Xu Y."/>
            <person name="Chain P."/>
            <person name="Chen A."/>
            <person name="Krypides N."/>
            <person name="Mavromatis K."/>
            <person name="Markowitz V."/>
            <person name="Szeto E."/>
            <person name="Ivanova N."/>
            <person name="Mikhailova N."/>
            <person name="Ovchinnikova G."/>
            <person name="Pagani I."/>
            <person name="Pati A."/>
            <person name="Goodwin L."/>
            <person name="Peters L."/>
            <person name="Pitluck S."/>
            <person name="Woyke T."/>
            <person name="Kerfeld C."/>
        </authorList>
    </citation>
    <scope>NUCLEOTIDE SEQUENCE [LARGE SCALE GENOMIC DNA]</scope>
    <source>
        <strain evidence="2 3">PCC 7203</strain>
        <plasmid evidence="2 3">pCHRO.01</plasmid>
    </source>
</reference>
<dbReference type="HOGENOM" id="CLU_033522_0_0_3"/>
<gene>
    <name evidence="2" type="ORF">Chro_5857</name>
</gene>
<name>K9U8N3_CHRTP</name>
<organism evidence="2 3">
    <name type="scientific">Chroococcidiopsis thermalis (strain PCC 7203)</name>
    <dbReference type="NCBI Taxonomy" id="251229"/>
    <lineage>
        <taxon>Bacteria</taxon>
        <taxon>Bacillati</taxon>
        <taxon>Cyanobacteriota</taxon>
        <taxon>Cyanophyceae</taxon>
        <taxon>Chroococcidiopsidales</taxon>
        <taxon>Chroococcidiopsidaceae</taxon>
        <taxon>Chroococcidiopsis</taxon>
    </lineage>
</organism>
<dbReference type="Proteomes" id="UP000010384">
    <property type="component" value="Plasmid pCHRO.01"/>
</dbReference>
<proteinExistence type="predicted"/>
<dbReference type="OrthoDB" id="475562at2"/>
<evidence type="ECO:0000256" key="1">
    <source>
        <dbReference type="SAM" id="MobiDB-lite"/>
    </source>
</evidence>
<evidence type="ECO:0000313" key="2">
    <source>
        <dbReference type="EMBL" id="AFY91195.1"/>
    </source>
</evidence>
<dbReference type="KEGG" id="cthe:Chro_5857"/>
<dbReference type="AlphaFoldDB" id="K9U8N3"/>
<sequence length="530" mass="56472">MTQAIDELLPLEDDSKVNSASSVDNFDEDLEDEDLEIEDPAEVRTQHSFVTSPFSRLGTIGGVFGVGFLVVYLSLNNVMNGSSDPVIAKSATAPQDRTIESKNNDGDIYAKLALARQKEELAALSKPPADKVETPPKPAATPAATRTVVVRQAVPPAPRPVASLATMPAPRIAIAPAAPKDPFAELERLRRIGSIGKIDYGDKYASASLVDGSNSSAGGDDRSLPYLDPARATAAQSEDNVPELKPTQNDGDSSFESDSSSPDAIEQLKPRWQPSLSPTAVKGIAGDRPLTVAATPSATPASYDYLPEEAQILSGKQPQYLTIGSHARATLVTPLFLSQQRDGRSNGSKRRFVARLDEPLMAHTGEIGIPAGTLVTIAMTSVDSASEVHAEVTAILKDETEYPVPSGAISISGKNSSPLIAKKMHNKGKEIAGFDLTLGAVAGLASIGEIVNQPDEEVVDDLPFGGSRTRRTRQRRSMTGAFLQGAFGQLADSISSRTQKATDEIAQRPDIWYIPQNTKIVVEVERSLKL</sequence>
<geneLocation type="plasmid" evidence="2 3">
    <name>pCHRO.01</name>
</geneLocation>